<dbReference type="Pfam" id="PF13472">
    <property type="entry name" value="Lipase_GDSL_2"/>
    <property type="match status" value="1"/>
</dbReference>
<dbReference type="EMBL" id="CP121671">
    <property type="protein sequence ID" value="WFT74682.1"/>
    <property type="molecule type" value="Genomic_DNA"/>
</dbReference>
<keyword evidence="2" id="KW-0378">Hydrolase</keyword>
<dbReference type="CDD" id="cd00229">
    <property type="entry name" value="SGNH_hydrolase"/>
    <property type="match status" value="1"/>
</dbReference>
<proteinExistence type="predicted"/>
<dbReference type="SUPFAM" id="SSF52266">
    <property type="entry name" value="SGNH hydrolase"/>
    <property type="match status" value="1"/>
</dbReference>
<dbReference type="Gene3D" id="3.40.50.1110">
    <property type="entry name" value="SGNH hydrolase"/>
    <property type="match status" value="1"/>
</dbReference>
<evidence type="ECO:0000313" key="2">
    <source>
        <dbReference type="EMBL" id="WFT74682.1"/>
    </source>
</evidence>
<gene>
    <name evidence="2" type="ORF">P9989_20425</name>
</gene>
<dbReference type="InterPro" id="IPR036514">
    <property type="entry name" value="SGNH_hydro_sf"/>
</dbReference>
<accession>A0ABY8IZ69</accession>
<dbReference type="GO" id="GO:0016787">
    <property type="term" value="F:hydrolase activity"/>
    <property type="evidence" value="ECO:0007669"/>
    <property type="project" value="UniProtKB-KW"/>
</dbReference>
<sequence length="236" mass="26289">MKKLSTLFCIVFLFFGAVLAPHHIYARESEQLVAIGDSIPYGYNLTNDNTLPSGEAFPYIMGEEAGLEVTNLGIPGMTSSELLKAVRTNDRFRNTIKHADYVVVSIGGNDLLNLLKENKGLKGIKMEEVALVVRDLIFNVYSTVIELERLTQGDIIVYNIYNPYPEAGDKLEAPLSYINAQYSSLIELLSRFTNVEMANAYKAFKGHPEYIIKGDVHPTRKGQVVLAEIGLKLIED</sequence>
<reference evidence="2 3" key="1">
    <citation type="submission" date="2023-04" db="EMBL/GenBank/DDBJ databases">
        <title>Genome sequence of Halobacillus naozhouensis KACC 21980.</title>
        <authorList>
            <person name="Kim S."/>
            <person name="Heo J."/>
            <person name="Kwon S.-W."/>
        </authorList>
    </citation>
    <scope>NUCLEOTIDE SEQUENCE [LARGE SCALE GENOMIC DNA]</scope>
    <source>
        <strain evidence="2 3">KCTC 13234</strain>
    </source>
</reference>
<protein>
    <submittedName>
        <fullName evidence="2">SGNH/GDSL hydrolase family protein</fullName>
    </submittedName>
</protein>
<organism evidence="2 3">
    <name type="scientific">Halobacillus naozhouensis</name>
    <dbReference type="NCBI Taxonomy" id="554880"/>
    <lineage>
        <taxon>Bacteria</taxon>
        <taxon>Bacillati</taxon>
        <taxon>Bacillota</taxon>
        <taxon>Bacilli</taxon>
        <taxon>Bacillales</taxon>
        <taxon>Bacillaceae</taxon>
        <taxon>Halobacillus</taxon>
    </lineage>
</organism>
<evidence type="ECO:0000259" key="1">
    <source>
        <dbReference type="Pfam" id="PF13472"/>
    </source>
</evidence>
<evidence type="ECO:0000313" key="3">
    <source>
        <dbReference type="Proteomes" id="UP001221597"/>
    </source>
</evidence>
<dbReference type="RefSeq" id="WP_283076678.1">
    <property type="nucleotide sequence ID" value="NZ_CP121671.1"/>
</dbReference>
<name>A0ABY8IZ69_9BACI</name>
<dbReference type="InterPro" id="IPR013830">
    <property type="entry name" value="SGNH_hydro"/>
</dbReference>
<keyword evidence="3" id="KW-1185">Reference proteome</keyword>
<dbReference type="Proteomes" id="UP001221597">
    <property type="component" value="Chromosome"/>
</dbReference>
<feature type="domain" description="SGNH hydrolase-type esterase" evidence="1">
    <location>
        <begin position="34"/>
        <end position="223"/>
    </location>
</feature>